<proteinExistence type="predicted"/>
<dbReference type="EMBL" id="JACHJK010000031">
    <property type="protein sequence ID" value="MBB5932722.1"/>
    <property type="molecule type" value="Genomic_DNA"/>
</dbReference>
<evidence type="ECO:0000313" key="2">
    <source>
        <dbReference type="Proteomes" id="UP000585836"/>
    </source>
</evidence>
<keyword evidence="2" id="KW-1185">Reference proteome</keyword>
<dbReference type="AlphaFoldDB" id="A0A7W9Q509"/>
<organism evidence="1 2">
    <name type="scientific">Streptomyces echinatus</name>
    <dbReference type="NCBI Taxonomy" id="67293"/>
    <lineage>
        <taxon>Bacteria</taxon>
        <taxon>Bacillati</taxon>
        <taxon>Actinomycetota</taxon>
        <taxon>Actinomycetes</taxon>
        <taxon>Kitasatosporales</taxon>
        <taxon>Streptomycetaceae</taxon>
        <taxon>Streptomyces</taxon>
    </lineage>
</organism>
<reference evidence="1 2" key="1">
    <citation type="submission" date="2020-08" db="EMBL/GenBank/DDBJ databases">
        <title>Genomic Encyclopedia of Type Strains, Phase III (KMG-III): the genomes of soil and plant-associated and newly described type strains.</title>
        <authorList>
            <person name="Whitman W."/>
        </authorList>
    </citation>
    <scope>NUCLEOTIDE SEQUENCE [LARGE SCALE GENOMIC DNA]</scope>
    <source>
        <strain evidence="1 2">CECT 3313</strain>
    </source>
</reference>
<accession>A0A7W9Q509</accession>
<dbReference type="Proteomes" id="UP000585836">
    <property type="component" value="Unassembled WGS sequence"/>
</dbReference>
<evidence type="ECO:0000313" key="1">
    <source>
        <dbReference type="EMBL" id="MBB5932722.1"/>
    </source>
</evidence>
<name>A0A7W9Q509_9ACTN</name>
<sequence>MLEEELATLAAAGGTAVVQAAGTDAWNGFRQAVA</sequence>
<comment type="caution">
    <text evidence="1">The sequence shown here is derived from an EMBL/GenBank/DDBJ whole genome shotgun (WGS) entry which is preliminary data.</text>
</comment>
<gene>
    <name evidence="1" type="ORF">FHS34_008242</name>
</gene>
<protein>
    <submittedName>
        <fullName evidence="1">Uncharacterized protein</fullName>
    </submittedName>
</protein>